<dbReference type="InterPro" id="IPR009057">
    <property type="entry name" value="Homeodomain-like_sf"/>
</dbReference>
<evidence type="ECO:0000313" key="5">
    <source>
        <dbReference type="Proteomes" id="UP000198634"/>
    </source>
</evidence>
<dbReference type="InterPro" id="IPR001647">
    <property type="entry name" value="HTH_TetR"/>
</dbReference>
<dbReference type="Pfam" id="PF00440">
    <property type="entry name" value="TetR_N"/>
    <property type="match status" value="1"/>
</dbReference>
<keyword evidence="1 2" id="KW-0238">DNA-binding</keyword>
<dbReference type="SUPFAM" id="SSF46689">
    <property type="entry name" value="Homeodomain-like"/>
    <property type="match status" value="1"/>
</dbReference>
<evidence type="ECO:0000256" key="1">
    <source>
        <dbReference type="ARBA" id="ARBA00023125"/>
    </source>
</evidence>
<keyword evidence="5" id="KW-1185">Reference proteome</keyword>
<sequence length="197" mass="21643">MDVRTCRMTKRSDAQKNRSHILSAATAVFAEQGALAPLELICERAGVGRATLYRNFSDREALHRALLNQMISDLEAWAKTLPKDETDFELLLQRARQGLLDYAALFEFWSTLASPPHQVEAMRARLVGVFAGPLERTRAAGLVSQDVAADDILPVLRMLGAAIKSAAPHDRQASGHRALLILIQGLRGFTLTPQISS</sequence>
<dbReference type="OrthoDB" id="9795011at2"/>
<accession>A0A1H9DGC5</accession>
<dbReference type="PRINTS" id="PR00455">
    <property type="entry name" value="HTHTETR"/>
</dbReference>
<dbReference type="AlphaFoldDB" id="A0A1H9DGC5"/>
<proteinExistence type="predicted"/>
<organism evidence="4 5">
    <name type="scientific">Thalassovita taeanensis</name>
    <dbReference type="NCBI Taxonomy" id="657014"/>
    <lineage>
        <taxon>Bacteria</taxon>
        <taxon>Pseudomonadati</taxon>
        <taxon>Pseudomonadota</taxon>
        <taxon>Alphaproteobacteria</taxon>
        <taxon>Rhodobacterales</taxon>
        <taxon>Roseobacteraceae</taxon>
        <taxon>Thalassovita</taxon>
    </lineage>
</organism>
<dbReference type="EMBL" id="FOEP01000004">
    <property type="protein sequence ID" value="SEQ12565.1"/>
    <property type="molecule type" value="Genomic_DNA"/>
</dbReference>
<feature type="DNA-binding region" description="H-T-H motif" evidence="2">
    <location>
        <begin position="37"/>
        <end position="56"/>
    </location>
</feature>
<dbReference type="Proteomes" id="UP000198634">
    <property type="component" value="Unassembled WGS sequence"/>
</dbReference>
<dbReference type="Gene3D" id="1.10.357.10">
    <property type="entry name" value="Tetracycline Repressor, domain 2"/>
    <property type="match status" value="1"/>
</dbReference>
<reference evidence="4 5" key="1">
    <citation type="submission" date="2016-10" db="EMBL/GenBank/DDBJ databases">
        <authorList>
            <person name="de Groot N.N."/>
        </authorList>
    </citation>
    <scope>NUCLEOTIDE SEQUENCE [LARGE SCALE GENOMIC DNA]</scope>
    <source>
        <strain evidence="4 5">DSM 22007</strain>
    </source>
</reference>
<evidence type="ECO:0000313" key="4">
    <source>
        <dbReference type="EMBL" id="SEQ12565.1"/>
    </source>
</evidence>
<dbReference type="PANTHER" id="PTHR30055:SF223">
    <property type="entry name" value="HTH-TYPE TRANSCRIPTIONAL REGULATOR UIDR"/>
    <property type="match status" value="1"/>
</dbReference>
<dbReference type="InterPro" id="IPR050109">
    <property type="entry name" value="HTH-type_TetR-like_transc_reg"/>
</dbReference>
<dbReference type="PROSITE" id="PS50977">
    <property type="entry name" value="HTH_TETR_2"/>
    <property type="match status" value="1"/>
</dbReference>
<dbReference type="InterPro" id="IPR036271">
    <property type="entry name" value="Tet_transcr_reg_TetR-rel_C_sf"/>
</dbReference>
<dbReference type="GO" id="GO:0000976">
    <property type="term" value="F:transcription cis-regulatory region binding"/>
    <property type="evidence" value="ECO:0007669"/>
    <property type="project" value="TreeGrafter"/>
</dbReference>
<protein>
    <submittedName>
        <fullName evidence="4">Transcriptional regulator, TetR family</fullName>
    </submittedName>
</protein>
<dbReference type="STRING" id="657014.SAMN04488092_104146"/>
<feature type="domain" description="HTH tetR-type" evidence="3">
    <location>
        <begin position="15"/>
        <end position="74"/>
    </location>
</feature>
<evidence type="ECO:0000259" key="3">
    <source>
        <dbReference type="PROSITE" id="PS50977"/>
    </source>
</evidence>
<dbReference type="PANTHER" id="PTHR30055">
    <property type="entry name" value="HTH-TYPE TRANSCRIPTIONAL REGULATOR RUTR"/>
    <property type="match status" value="1"/>
</dbReference>
<dbReference type="GO" id="GO:0003700">
    <property type="term" value="F:DNA-binding transcription factor activity"/>
    <property type="evidence" value="ECO:0007669"/>
    <property type="project" value="TreeGrafter"/>
</dbReference>
<evidence type="ECO:0000256" key="2">
    <source>
        <dbReference type="PROSITE-ProRule" id="PRU00335"/>
    </source>
</evidence>
<dbReference type="SUPFAM" id="SSF48498">
    <property type="entry name" value="Tetracyclin repressor-like, C-terminal domain"/>
    <property type="match status" value="1"/>
</dbReference>
<name>A0A1H9DGC5_9RHOB</name>
<gene>
    <name evidence="4" type="ORF">SAMN04488092_104146</name>
</gene>